<keyword evidence="2" id="KW-1185">Reference proteome</keyword>
<evidence type="ECO:0000313" key="1">
    <source>
        <dbReference type="EMBL" id="KDO80084.1"/>
    </source>
</evidence>
<dbReference type="SMR" id="A0A067GKB5"/>
<accession>A0A067GKB5</accession>
<organism evidence="1 2">
    <name type="scientific">Citrus sinensis</name>
    <name type="common">Sweet orange</name>
    <name type="synonym">Citrus aurantium var. sinensis</name>
    <dbReference type="NCBI Taxonomy" id="2711"/>
    <lineage>
        <taxon>Eukaryota</taxon>
        <taxon>Viridiplantae</taxon>
        <taxon>Streptophyta</taxon>
        <taxon>Embryophyta</taxon>
        <taxon>Tracheophyta</taxon>
        <taxon>Spermatophyta</taxon>
        <taxon>Magnoliopsida</taxon>
        <taxon>eudicotyledons</taxon>
        <taxon>Gunneridae</taxon>
        <taxon>Pentapetalae</taxon>
        <taxon>rosids</taxon>
        <taxon>malvids</taxon>
        <taxon>Sapindales</taxon>
        <taxon>Rutaceae</taxon>
        <taxon>Aurantioideae</taxon>
        <taxon>Citrus</taxon>
    </lineage>
</organism>
<protein>
    <submittedName>
        <fullName evidence="1">Uncharacterized protein</fullName>
    </submittedName>
</protein>
<proteinExistence type="predicted"/>
<dbReference type="AlphaFoldDB" id="A0A067GKB5"/>
<name>A0A067GKB5_CITSI</name>
<reference evidence="1 2" key="1">
    <citation type="submission" date="2014-04" db="EMBL/GenBank/DDBJ databases">
        <authorList>
            <consortium name="International Citrus Genome Consortium"/>
            <person name="Gmitter F."/>
            <person name="Chen C."/>
            <person name="Farmerie W."/>
            <person name="Harkins T."/>
            <person name="Desany B."/>
            <person name="Mohiuddin M."/>
            <person name="Kodira C."/>
            <person name="Borodovsky M."/>
            <person name="Lomsadze A."/>
            <person name="Burns P."/>
            <person name="Jenkins J."/>
            <person name="Prochnik S."/>
            <person name="Shu S."/>
            <person name="Chapman J."/>
            <person name="Pitluck S."/>
            <person name="Schmutz J."/>
            <person name="Rokhsar D."/>
        </authorList>
    </citation>
    <scope>NUCLEOTIDE SEQUENCE</scope>
</reference>
<sequence length="67" mass="7896">MEKAKHRAGRLKRTLSTTGNIYKLNLKVIELIREQSIEALGRFWTIFELNIIMYRESFVSCISTYTI</sequence>
<gene>
    <name evidence="1" type="ORF">CISIN_1g035346mg</name>
</gene>
<evidence type="ECO:0000313" key="2">
    <source>
        <dbReference type="Proteomes" id="UP000027120"/>
    </source>
</evidence>
<dbReference type="EMBL" id="KK784877">
    <property type="protein sequence ID" value="KDO80084.1"/>
    <property type="molecule type" value="Genomic_DNA"/>
</dbReference>
<dbReference type="Proteomes" id="UP000027120">
    <property type="component" value="Unassembled WGS sequence"/>
</dbReference>